<evidence type="ECO:0000256" key="9">
    <source>
        <dbReference type="PIRNR" id="PIRNR006351"/>
    </source>
</evidence>
<keyword evidence="4 9" id="KW-0762">Sugar transport</keyword>
<dbReference type="PANTHER" id="PTHR33989:SF8">
    <property type="entry name" value="PERMEASE IIC COMPONENT"/>
    <property type="match status" value="1"/>
</dbReference>
<evidence type="ECO:0000256" key="4">
    <source>
        <dbReference type="ARBA" id="ARBA00022597"/>
    </source>
</evidence>
<gene>
    <name evidence="12" type="primary">celD</name>
    <name evidence="12" type="ORF">SAMEA4504048_00936</name>
</gene>
<feature type="transmembrane region" description="Helical" evidence="10">
    <location>
        <begin position="233"/>
        <end position="254"/>
    </location>
</feature>
<dbReference type="RefSeq" id="WP_095122349.1">
    <property type="nucleotide sequence ID" value="NZ_LT906454.1"/>
</dbReference>
<dbReference type="OrthoDB" id="1550290at2"/>
<dbReference type="GO" id="GO:0005886">
    <property type="term" value="C:plasma membrane"/>
    <property type="evidence" value="ECO:0007669"/>
    <property type="project" value="UniProtKB-SubCell"/>
</dbReference>
<keyword evidence="2 9" id="KW-0813">Transport</keyword>
<dbReference type="InterPro" id="IPR004501">
    <property type="entry name" value="PTS_EIIC_3"/>
</dbReference>
<dbReference type="EMBL" id="LT906454">
    <property type="protein sequence ID" value="SNV39185.1"/>
    <property type="molecule type" value="Genomic_DNA"/>
</dbReference>
<dbReference type="InterPro" id="IPR003352">
    <property type="entry name" value="PTS_EIIC"/>
</dbReference>
<keyword evidence="7 10" id="KW-1133">Transmembrane helix</keyword>
<dbReference type="GO" id="GO:0009401">
    <property type="term" value="P:phosphoenolpyruvate-dependent sugar phosphotransferase system"/>
    <property type="evidence" value="ECO:0007669"/>
    <property type="project" value="UniProtKB-KW"/>
</dbReference>
<keyword evidence="6 10" id="KW-0812">Transmembrane</keyword>
<dbReference type="NCBIfam" id="TIGR00410">
    <property type="entry name" value="lacE"/>
    <property type="match status" value="1"/>
</dbReference>
<dbReference type="GO" id="GO:0008982">
    <property type="term" value="F:protein-N(PI)-phosphohistidine-sugar phosphotransferase activity"/>
    <property type="evidence" value="ECO:0007669"/>
    <property type="project" value="UniProtKB-UniRule"/>
</dbReference>
<feature type="transmembrane region" description="Helical" evidence="10">
    <location>
        <begin position="27"/>
        <end position="55"/>
    </location>
</feature>
<comment type="subcellular location">
    <subcellularLocation>
        <location evidence="1">Cell membrane</location>
        <topology evidence="1">Multi-pass membrane protein</topology>
    </subcellularLocation>
</comment>
<dbReference type="GO" id="GO:1901264">
    <property type="term" value="P:carbohydrate derivative transport"/>
    <property type="evidence" value="ECO:0007669"/>
    <property type="project" value="TreeGrafter"/>
</dbReference>
<protein>
    <recommendedName>
        <fullName evidence="9">Permease IIC component</fullName>
    </recommendedName>
</protein>
<name>A0A239WXD7_STRAI</name>
<dbReference type="PANTHER" id="PTHR33989">
    <property type="match status" value="1"/>
</dbReference>
<proteinExistence type="predicted"/>
<evidence type="ECO:0000256" key="2">
    <source>
        <dbReference type="ARBA" id="ARBA00022448"/>
    </source>
</evidence>
<dbReference type="Proteomes" id="UP000215144">
    <property type="component" value="Chromosome 1"/>
</dbReference>
<comment type="function">
    <text evidence="9">The phosphoenolpyruvate-dependent sugar phosphotransferase system (PTS), a major carbohydrate active -transport system, catalyzes the phosphorylation of incoming sugar substrates concomitant with their translocation across the cell membrane.</text>
</comment>
<feature type="transmembrane region" description="Helical" evidence="10">
    <location>
        <begin position="75"/>
        <end position="96"/>
    </location>
</feature>
<evidence type="ECO:0000256" key="7">
    <source>
        <dbReference type="ARBA" id="ARBA00022989"/>
    </source>
</evidence>
<dbReference type="NCBIfam" id="NF007157">
    <property type="entry name" value="PRK09592.1"/>
    <property type="match status" value="1"/>
</dbReference>
<dbReference type="KEGG" id="saco:SAME_00936"/>
<evidence type="ECO:0000256" key="5">
    <source>
        <dbReference type="ARBA" id="ARBA00022683"/>
    </source>
</evidence>
<evidence type="ECO:0000259" key="11">
    <source>
        <dbReference type="PROSITE" id="PS51105"/>
    </source>
</evidence>
<evidence type="ECO:0000256" key="6">
    <source>
        <dbReference type="ARBA" id="ARBA00022692"/>
    </source>
</evidence>
<dbReference type="InterPro" id="IPR004796">
    <property type="entry name" value="PTS_IIC_cello"/>
</dbReference>
<evidence type="ECO:0000256" key="10">
    <source>
        <dbReference type="SAM" id="Phobius"/>
    </source>
</evidence>
<evidence type="ECO:0000256" key="1">
    <source>
        <dbReference type="ARBA" id="ARBA00004651"/>
    </source>
</evidence>
<evidence type="ECO:0000256" key="3">
    <source>
        <dbReference type="ARBA" id="ARBA00022475"/>
    </source>
</evidence>
<accession>A0A239WXD7</accession>
<dbReference type="InterPro" id="IPR051088">
    <property type="entry name" value="PTS_Sugar-EIIC/EIIB"/>
</dbReference>
<keyword evidence="12" id="KW-0808">Transferase</keyword>
<feature type="transmembrane region" description="Helical" evidence="10">
    <location>
        <begin position="203"/>
        <end position="227"/>
    </location>
</feature>
<keyword evidence="5" id="KW-0598">Phosphotransferase system</keyword>
<keyword evidence="3 9" id="KW-1003">Cell membrane</keyword>
<dbReference type="PIRSF" id="PIRSF006351">
    <property type="entry name" value="PTS_EIIC-Cellobiose"/>
    <property type="match status" value="1"/>
</dbReference>
<evidence type="ECO:0000313" key="13">
    <source>
        <dbReference type="Proteomes" id="UP000215144"/>
    </source>
</evidence>
<reference evidence="12 13" key="1">
    <citation type="submission" date="2017-06" db="EMBL/GenBank/DDBJ databases">
        <authorList>
            <consortium name="Pathogen Informatics"/>
        </authorList>
    </citation>
    <scope>NUCLEOTIDE SEQUENCE [LARGE SCALE GENOMIC DNA]</scope>
    <source>
        <strain evidence="12 13">NCTC11291</strain>
    </source>
</reference>
<dbReference type="Pfam" id="PF02378">
    <property type="entry name" value="PTS_EIIC"/>
    <property type="match status" value="1"/>
</dbReference>
<dbReference type="AlphaFoldDB" id="A0A239WXD7"/>
<sequence>MNKVFEFLEKYLMGPMSIVSTWRPVRAIVAAGMASIPLTIVGSAFLVLSVIPQAFPLDFIADLWAATFDKFADLYLLAYKCTMGILSLYFAIVIGYEYTKIYAEEDGLEIDPMNGALLSVVAFFLTIPELKVTDGAIKALQVKDATINGWTVGGDSLTRLSTSGMFTAILMSILAVQLYRMCVARKWVIKMPEAVPEGVSRSFTALIPAFVVAFVVLLINGVFILLGTDIYKVIAIPFGFVTNIANTWLGIMVIYLIVHALWLVGIHGANIVMGLVNPILLANMAQNVEGANITYAGEFTNSYVTIGGSGATLGLCLFIAFMAKSEQLSMLGKASIGPALFNINEPLVFGLPIVYNPTLALPFMLAPMVSASIGYWAIKLGFVAKTIIQTPWPTPVGLGAYVGSGGNIPAFLVSLLCAVAAFVVWFPFIKMYDSQLLKEERENAAAISEA</sequence>
<feature type="transmembrane region" description="Helical" evidence="10">
    <location>
        <begin position="164"/>
        <end position="182"/>
    </location>
</feature>
<keyword evidence="8 9" id="KW-0472">Membrane</keyword>
<feature type="transmembrane region" description="Helical" evidence="10">
    <location>
        <begin position="302"/>
        <end position="323"/>
    </location>
</feature>
<feature type="transmembrane region" description="Helical" evidence="10">
    <location>
        <begin position="261"/>
        <end position="282"/>
    </location>
</feature>
<feature type="domain" description="PTS EIIC type-3" evidence="11">
    <location>
        <begin position="8"/>
        <end position="428"/>
    </location>
</feature>
<feature type="transmembrane region" description="Helical" evidence="10">
    <location>
        <begin position="408"/>
        <end position="428"/>
    </location>
</feature>
<organism evidence="12 13">
    <name type="scientific">Streptococcus acidominimus</name>
    <dbReference type="NCBI Taxonomy" id="1326"/>
    <lineage>
        <taxon>Bacteria</taxon>
        <taxon>Bacillati</taxon>
        <taxon>Bacillota</taxon>
        <taxon>Bacilli</taxon>
        <taxon>Lactobacillales</taxon>
        <taxon>Streptococcaceae</taxon>
        <taxon>Streptococcus</taxon>
    </lineage>
</organism>
<dbReference type="PROSITE" id="PS51105">
    <property type="entry name" value="PTS_EIIC_TYPE_3"/>
    <property type="match status" value="1"/>
</dbReference>
<evidence type="ECO:0000313" key="12">
    <source>
        <dbReference type="EMBL" id="SNV39185.1"/>
    </source>
</evidence>
<evidence type="ECO:0000256" key="8">
    <source>
        <dbReference type="ARBA" id="ARBA00023136"/>
    </source>
</evidence>